<feature type="compositionally biased region" description="Basic residues" evidence="1">
    <location>
        <begin position="72"/>
        <end position="81"/>
    </location>
</feature>
<sequence length="99" mass="11074">MFLFLQKIPNKTLSESKKVTFASRTTRPAEFKKTDRSLLLSPDGSSRVPFDPKQKPKFGVLKSPPTALSARKTPKANRKSGHNTPKETAKRRPSAADFF</sequence>
<dbReference type="OrthoDB" id="2019504at2759"/>
<dbReference type="KEGG" id="ncc:104959844"/>
<keyword evidence="2" id="KW-1185">Reference proteome</keyword>
<evidence type="ECO:0000256" key="1">
    <source>
        <dbReference type="SAM" id="MobiDB-lite"/>
    </source>
</evidence>
<gene>
    <name evidence="3" type="primary">LOC104959844</name>
</gene>
<feature type="compositionally biased region" description="Basic and acidic residues" evidence="1">
    <location>
        <begin position="27"/>
        <end position="36"/>
    </location>
</feature>
<accession>A0A6I9PGG9</accession>
<dbReference type="GeneID" id="104959844"/>
<reference evidence="3" key="1">
    <citation type="submission" date="2025-08" db="UniProtKB">
        <authorList>
            <consortium name="RefSeq"/>
        </authorList>
    </citation>
    <scope>IDENTIFICATION</scope>
    <source>
        <tissue evidence="3">Muscle</tissue>
    </source>
</reference>
<protein>
    <submittedName>
        <fullName evidence="3">Ribosomal RNA processing protein 1 homolog B-like</fullName>
    </submittedName>
</protein>
<evidence type="ECO:0000313" key="2">
    <source>
        <dbReference type="Proteomes" id="UP000504611"/>
    </source>
</evidence>
<proteinExistence type="predicted"/>
<feature type="region of interest" description="Disordered" evidence="1">
    <location>
        <begin position="19"/>
        <end position="99"/>
    </location>
</feature>
<dbReference type="RefSeq" id="XP_010786058.1">
    <property type="nucleotide sequence ID" value="XM_010787756.1"/>
</dbReference>
<organism evidence="2 3">
    <name type="scientific">Notothenia coriiceps</name>
    <name type="common">black rockcod</name>
    <dbReference type="NCBI Taxonomy" id="8208"/>
    <lineage>
        <taxon>Eukaryota</taxon>
        <taxon>Metazoa</taxon>
        <taxon>Chordata</taxon>
        <taxon>Craniata</taxon>
        <taxon>Vertebrata</taxon>
        <taxon>Euteleostomi</taxon>
        <taxon>Actinopterygii</taxon>
        <taxon>Neopterygii</taxon>
        <taxon>Teleostei</taxon>
        <taxon>Neoteleostei</taxon>
        <taxon>Acanthomorphata</taxon>
        <taxon>Eupercaria</taxon>
        <taxon>Perciformes</taxon>
        <taxon>Notothenioidei</taxon>
        <taxon>Nototheniidae</taxon>
        <taxon>Notothenia</taxon>
    </lineage>
</organism>
<dbReference type="AlphaFoldDB" id="A0A6I9PGG9"/>
<name>A0A6I9PGG9_9TELE</name>
<dbReference type="Proteomes" id="UP000504611">
    <property type="component" value="Unplaced"/>
</dbReference>
<evidence type="ECO:0000313" key="3">
    <source>
        <dbReference type="RefSeq" id="XP_010786058.1"/>
    </source>
</evidence>